<name>A1ATB1_PELPD</name>
<evidence type="ECO:0000256" key="12">
    <source>
        <dbReference type="ARBA" id="ARBA00038905"/>
    </source>
</evidence>
<dbReference type="PANTHER" id="PTHR47707">
    <property type="entry name" value="8-OXO-DGTP DIPHOSPHATASE"/>
    <property type="match status" value="1"/>
</dbReference>
<evidence type="ECO:0000256" key="13">
    <source>
        <dbReference type="ARBA" id="ARBA00040794"/>
    </source>
</evidence>
<protein>
    <recommendedName>
        <fullName evidence="13">8-oxo-dGTP diphosphatase</fullName>
        <ecNumber evidence="12">3.6.1.55</ecNumber>
    </recommendedName>
    <alternativeName>
        <fullName evidence="16">7,8-dihydro-8-oxoguanine-triphosphatase</fullName>
    </alternativeName>
    <alternativeName>
        <fullName evidence="15">Mutator protein MutT</fullName>
    </alternativeName>
    <alternativeName>
        <fullName evidence="14">dGTP pyrophosphohydrolase</fullName>
    </alternativeName>
</protein>
<dbReference type="GO" id="GO:0044715">
    <property type="term" value="F:8-oxo-dGDP phosphatase activity"/>
    <property type="evidence" value="ECO:0007669"/>
    <property type="project" value="TreeGrafter"/>
</dbReference>
<feature type="domain" description="Nudix hydrolase" evidence="18">
    <location>
        <begin position="7"/>
        <end position="132"/>
    </location>
</feature>
<evidence type="ECO:0000256" key="17">
    <source>
        <dbReference type="RuleBase" id="RU003476"/>
    </source>
</evidence>
<evidence type="ECO:0000259" key="18">
    <source>
        <dbReference type="PROSITE" id="PS51462"/>
    </source>
</evidence>
<dbReference type="GO" id="GO:0046872">
    <property type="term" value="F:metal ion binding"/>
    <property type="evidence" value="ECO:0007669"/>
    <property type="project" value="UniProtKB-KW"/>
</dbReference>
<evidence type="ECO:0000256" key="3">
    <source>
        <dbReference type="ARBA" id="ARBA00022457"/>
    </source>
</evidence>
<evidence type="ECO:0000256" key="15">
    <source>
        <dbReference type="ARBA" id="ARBA00041979"/>
    </source>
</evidence>
<comment type="cofactor">
    <cofactor evidence="1">
        <name>Mg(2+)</name>
        <dbReference type="ChEBI" id="CHEBI:18420"/>
    </cofactor>
</comment>
<evidence type="ECO:0000256" key="5">
    <source>
        <dbReference type="ARBA" id="ARBA00022723"/>
    </source>
</evidence>
<evidence type="ECO:0000313" key="19">
    <source>
        <dbReference type="EMBL" id="ABL00582.1"/>
    </source>
</evidence>
<keyword evidence="20" id="KW-1185">Reference proteome</keyword>
<dbReference type="InterPro" id="IPR020476">
    <property type="entry name" value="Nudix_hydrolase"/>
</dbReference>
<comment type="catalytic activity">
    <reaction evidence="11">
        <text>8-oxo-GTP + H2O = 8-oxo-GMP + diphosphate + H(+)</text>
        <dbReference type="Rhea" id="RHEA:67616"/>
        <dbReference type="ChEBI" id="CHEBI:15377"/>
        <dbReference type="ChEBI" id="CHEBI:15378"/>
        <dbReference type="ChEBI" id="CHEBI:33019"/>
        <dbReference type="ChEBI" id="CHEBI:143553"/>
        <dbReference type="ChEBI" id="CHEBI:145694"/>
    </reaction>
</comment>
<dbReference type="PROSITE" id="PS51462">
    <property type="entry name" value="NUDIX"/>
    <property type="match status" value="1"/>
</dbReference>
<evidence type="ECO:0000256" key="7">
    <source>
        <dbReference type="ARBA" id="ARBA00022801"/>
    </source>
</evidence>
<dbReference type="GO" id="GO:0006260">
    <property type="term" value="P:DNA replication"/>
    <property type="evidence" value="ECO:0007669"/>
    <property type="project" value="UniProtKB-KW"/>
</dbReference>
<comment type="similarity">
    <text evidence="2 17">Belongs to the Nudix hydrolase family.</text>
</comment>
<dbReference type="Proteomes" id="UP000006732">
    <property type="component" value="Chromosome"/>
</dbReference>
<evidence type="ECO:0000256" key="2">
    <source>
        <dbReference type="ARBA" id="ARBA00005582"/>
    </source>
</evidence>
<dbReference type="Pfam" id="PF00293">
    <property type="entry name" value="NUDIX"/>
    <property type="match status" value="1"/>
</dbReference>
<dbReference type="eggNOG" id="COG0494">
    <property type="taxonomic scope" value="Bacteria"/>
</dbReference>
<dbReference type="EMBL" id="CP000482">
    <property type="protein sequence ID" value="ABL00582.1"/>
    <property type="molecule type" value="Genomic_DNA"/>
</dbReference>
<keyword evidence="3" id="KW-0515">Mutator protein</keyword>
<dbReference type="OrthoDB" id="9810648at2"/>
<dbReference type="PRINTS" id="PR00502">
    <property type="entry name" value="NUDIXFAMILY"/>
</dbReference>
<keyword evidence="4" id="KW-0235">DNA replication</keyword>
<dbReference type="InterPro" id="IPR015797">
    <property type="entry name" value="NUDIX_hydrolase-like_dom_sf"/>
</dbReference>
<dbReference type="PROSITE" id="PS00893">
    <property type="entry name" value="NUDIX_BOX"/>
    <property type="match status" value="1"/>
</dbReference>
<keyword evidence="5" id="KW-0479">Metal-binding</keyword>
<evidence type="ECO:0000313" key="20">
    <source>
        <dbReference type="Proteomes" id="UP000006732"/>
    </source>
</evidence>
<gene>
    <name evidence="19" type="ordered locus">Ppro_2984</name>
</gene>
<dbReference type="HOGENOM" id="CLU_037162_19_3_7"/>
<dbReference type="GO" id="GO:0035539">
    <property type="term" value="F:8-oxo-7,8-dihydrodeoxyguanosine triphosphate pyrophosphatase activity"/>
    <property type="evidence" value="ECO:0007669"/>
    <property type="project" value="UniProtKB-EC"/>
</dbReference>
<dbReference type="RefSeq" id="WP_011736817.1">
    <property type="nucleotide sequence ID" value="NC_008609.1"/>
</dbReference>
<organism evidence="19 20">
    <name type="scientific">Pelobacter propionicus (strain DSM 2379 / NBRC 103807 / OttBd1)</name>
    <dbReference type="NCBI Taxonomy" id="338966"/>
    <lineage>
        <taxon>Bacteria</taxon>
        <taxon>Pseudomonadati</taxon>
        <taxon>Thermodesulfobacteriota</taxon>
        <taxon>Desulfuromonadia</taxon>
        <taxon>Desulfuromonadales</taxon>
        <taxon>Desulfuromonadaceae</taxon>
        <taxon>Pelobacter</taxon>
    </lineage>
</organism>
<dbReference type="KEGG" id="ppd:Ppro_2984"/>
<evidence type="ECO:0000256" key="14">
    <source>
        <dbReference type="ARBA" id="ARBA00041592"/>
    </source>
</evidence>
<dbReference type="PANTHER" id="PTHR47707:SF1">
    <property type="entry name" value="NUDIX HYDROLASE FAMILY PROTEIN"/>
    <property type="match status" value="1"/>
</dbReference>
<dbReference type="GO" id="GO:0008413">
    <property type="term" value="F:8-oxo-7,8-dihydroguanosine triphosphate pyrophosphatase activity"/>
    <property type="evidence" value="ECO:0007669"/>
    <property type="project" value="TreeGrafter"/>
</dbReference>
<dbReference type="InterPro" id="IPR047127">
    <property type="entry name" value="MutT-like"/>
</dbReference>
<dbReference type="EC" id="3.6.1.55" evidence="12"/>
<accession>A1ATB1</accession>
<evidence type="ECO:0000256" key="9">
    <source>
        <dbReference type="ARBA" id="ARBA00023204"/>
    </source>
</evidence>
<evidence type="ECO:0000256" key="10">
    <source>
        <dbReference type="ARBA" id="ARBA00035861"/>
    </source>
</evidence>
<sequence length="136" mass="14932">MPPAPLQRHIHVACAIIEHGGLVLAARRGEAMSMPLVWEFPGGKIEAGETPRQCLRRELMEELGIAISVGAALEPVTHDYPSFTVTLYPFVCTMERGEITLHEHAAIAWLAPEALPSLEWAAADGPILENYLGQRR</sequence>
<evidence type="ECO:0000256" key="4">
    <source>
        <dbReference type="ARBA" id="ARBA00022705"/>
    </source>
</evidence>
<evidence type="ECO:0000256" key="1">
    <source>
        <dbReference type="ARBA" id="ARBA00001946"/>
    </source>
</evidence>
<dbReference type="InterPro" id="IPR000086">
    <property type="entry name" value="NUDIX_hydrolase_dom"/>
</dbReference>
<evidence type="ECO:0000256" key="11">
    <source>
        <dbReference type="ARBA" id="ARBA00036904"/>
    </source>
</evidence>
<reference evidence="19 20" key="1">
    <citation type="submission" date="2006-10" db="EMBL/GenBank/DDBJ databases">
        <title>Complete sequence of chromosome of Pelobacter propionicus DSM 2379.</title>
        <authorList>
            <consortium name="US DOE Joint Genome Institute"/>
            <person name="Copeland A."/>
            <person name="Lucas S."/>
            <person name="Lapidus A."/>
            <person name="Barry K."/>
            <person name="Detter J.C."/>
            <person name="Glavina del Rio T."/>
            <person name="Hammon N."/>
            <person name="Israni S."/>
            <person name="Dalin E."/>
            <person name="Tice H."/>
            <person name="Pitluck S."/>
            <person name="Saunders E."/>
            <person name="Brettin T."/>
            <person name="Bruce D."/>
            <person name="Han C."/>
            <person name="Tapia R."/>
            <person name="Schmutz J."/>
            <person name="Larimer F."/>
            <person name="Land M."/>
            <person name="Hauser L."/>
            <person name="Kyrpides N."/>
            <person name="Kim E."/>
            <person name="Lovley D."/>
            <person name="Richardson P."/>
        </authorList>
    </citation>
    <scope>NUCLEOTIDE SEQUENCE [LARGE SCALE GENOMIC DNA]</scope>
    <source>
        <strain evidence="20">DSM 2379 / NBRC 103807 / OttBd1</strain>
    </source>
</reference>
<proteinExistence type="inferred from homology"/>
<dbReference type="STRING" id="338966.Ppro_2984"/>
<evidence type="ECO:0000256" key="16">
    <source>
        <dbReference type="ARBA" id="ARBA00042798"/>
    </source>
</evidence>
<dbReference type="Gene3D" id="3.90.79.10">
    <property type="entry name" value="Nucleoside Triphosphate Pyrophosphohydrolase"/>
    <property type="match status" value="1"/>
</dbReference>
<dbReference type="GO" id="GO:0006281">
    <property type="term" value="P:DNA repair"/>
    <property type="evidence" value="ECO:0007669"/>
    <property type="project" value="UniProtKB-KW"/>
</dbReference>
<dbReference type="InterPro" id="IPR020084">
    <property type="entry name" value="NUDIX_hydrolase_CS"/>
</dbReference>
<keyword evidence="8" id="KW-0460">Magnesium</keyword>
<keyword evidence="7 17" id="KW-0378">Hydrolase</keyword>
<dbReference type="CDD" id="cd03425">
    <property type="entry name" value="NUDIX_MutT_NudA_like"/>
    <property type="match status" value="1"/>
</dbReference>
<keyword evidence="6" id="KW-0227">DNA damage</keyword>
<evidence type="ECO:0000256" key="8">
    <source>
        <dbReference type="ARBA" id="ARBA00022842"/>
    </source>
</evidence>
<dbReference type="GO" id="GO:0044716">
    <property type="term" value="F:8-oxo-GDP phosphatase activity"/>
    <property type="evidence" value="ECO:0007669"/>
    <property type="project" value="TreeGrafter"/>
</dbReference>
<comment type="catalytic activity">
    <reaction evidence="10">
        <text>8-oxo-dGTP + H2O = 8-oxo-dGMP + diphosphate + H(+)</text>
        <dbReference type="Rhea" id="RHEA:31575"/>
        <dbReference type="ChEBI" id="CHEBI:15377"/>
        <dbReference type="ChEBI" id="CHEBI:15378"/>
        <dbReference type="ChEBI" id="CHEBI:33019"/>
        <dbReference type="ChEBI" id="CHEBI:63224"/>
        <dbReference type="ChEBI" id="CHEBI:77896"/>
        <dbReference type="EC" id="3.6.1.55"/>
    </reaction>
</comment>
<dbReference type="SUPFAM" id="SSF55811">
    <property type="entry name" value="Nudix"/>
    <property type="match status" value="1"/>
</dbReference>
<dbReference type="AlphaFoldDB" id="A1ATB1"/>
<evidence type="ECO:0000256" key="6">
    <source>
        <dbReference type="ARBA" id="ARBA00022763"/>
    </source>
</evidence>
<keyword evidence="9" id="KW-0234">DNA repair</keyword>